<protein>
    <submittedName>
        <fullName evidence="2">Uncharacterized protein</fullName>
    </submittedName>
</protein>
<evidence type="ECO:0000313" key="3">
    <source>
        <dbReference type="Proteomes" id="UP000092445"/>
    </source>
</evidence>
<sequence>MFTMSCGRILILSFPVSYQSITIEVRSFDAKLNQARALYTAFVSSCFNAHSLQKFVRFASTLLIETMKSIPYVVLRRICIWLLSNRTRIFSQIQLIFRFPLPFFFHVLLTVWQQ</sequence>
<dbReference type="Proteomes" id="UP000092445">
    <property type="component" value="Unassembled WGS sequence"/>
</dbReference>
<organism evidence="2 3">
    <name type="scientific">Glossina pallidipes</name>
    <name type="common">Tsetse fly</name>
    <dbReference type="NCBI Taxonomy" id="7398"/>
    <lineage>
        <taxon>Eukaryota</taxon>
        <taxon>Metazoa</taxon>
        <taxon>Ecdysozoa</taxon>
        <taxon>Arthropoda</taxon>
        <taxon>Hexapoda</taxon>
        <taxon>Insecta</taxon>
        <taxon>Pterygota</taxon>
        <taxon>Neoptera</taxon>
        <taxon>Endopterygota</taxon>
        <taxon>Diptera</taxon>
        <taxon>Brachycera</taxon>
        <taxon>Muscomorpha</taxon>
        <taxon>Hippoboscoidea</taxon>
        <taxon>Glossinidae</taxon>
        <taxon>Glossina</taxon>
    </lineage>
</organism>
<keyword evidence="1" id="KW-1133">Transmembrane helix</keyword>
<dbReference type="EnsemblMetazoa" id="GPAI005507-RA">
    <property type="protein sequence ID" value="GPAI005507-PA"/>
    <property type="gene ID" value="GPAI005507"/>
</dbReference>
<reference evidence="2" key="2">
    <citation type="submission" date="2020-05" db="UniProtKB">
        <authorList>
            <consortium name="EnsemblMetazoa"/>
        </authorList>
    </citation>
    <scope>IDENTIFICATION</scope>
    <source>
        <strain evidence="2">IAEA</strain>
    </source>
</reference>
<name>A0A1A9Z6Q4_GLOPL</name>
<proteinExistence type="predicted"/>
<evidence type="ECO:0000313" key="2">
    <source>
        <dbReference type="EnsemblMetazoa" id="GPAI005507-PA"/>
    </source>
</evidence>
<reference evidence="3" key="1">
    <citation type="submission" date="2014-03" db="EMBL/GenBank/DDBJ databases">
        <authorList>
            <person name="Aksoy S."/>
            <person name="Warren W."/>
            <person name="Wilson R.K."/>
        </authorList>
    </citation>
    <scope>NUCLEOTIDE SEQUENCE [LARGE SCALE GENOMIC DNA]</scope>
    <source>
        <strain evidence="3">IAEA</strain>
    </source>
</reference>
<keyword evidence="1" id="KW-0812">Transmembrane</keyword>
<dbReference type="VEuPathDB" id="VectorBase:GPAI005507"/>
<accession>A0A1A9Z6Q4</accession>
<keyword evidence="3" id="KW-1185">Reference proteome</keyword>
<keyword evidence="1" id="KW-0472">Membrane</keyword>
<dbReference type="AlphaFoldDB" id="A0A1A9Z6Q4"/>
<evidence type="ECO:0000256" key="1">
    <source>
        <dbReference type="SAM" id="Phobius"/>
    </source>
</evidence>
<feature type="transmembrane region" description="Helical" evidence="1">
    <location>
        <begin position="95"/>
        <end position="112"/>
    </location>
</feature>